<keyword evidence="4 9" id="KW-0732">Signal</keyword>
<gene>
    <name evidence="11" type="ORF">L9Z73_08860</name>
</gene>
<evidence type="ECO:0000313" key="12">
    <source>
        <dbReference type="Proteomes" id="UP001317085"/>
    </source>
</evidence>
<feature type="signal peptide" evidence="9">
    <location>
        <begin position="1"/>
        <end position="24"/>
    </location>
</feature>
<keyword evidence="7 8" id="KW-0408">Iron</keyword>
<feature type="chain" id="PRO_5046702234" evidence="9">
    <location>
        <begin position="25"/>
        <end position="378"/>
    </location>
</feature>
<evidence type="ECO:0000256" key="3">
    <source>
        <dbReference type="ARBA" id="ARBA00022723"/>
    </source>
</evidence>
<dbReference type="InterPro" id="IPR023929">
    <property type="entry name" value="MbnH-like"/>
</dbReference>
<evidence type="ECO:0000256" key="5">
    <source>
        <dbReference type="ARBA" id="ARBA00022764"/>
    </source>
</evidence>
<evidence type="ECO:0000256" key="6">
    <source>
        <dbReference type="ARBA" id="ARBA00023002"/>
    </source>
</evidence>
<reference evidence="11 12" key="1">
    <citation type="submission" date="2022-02" db="EMBL/GenBank/DDBJ databases">
        <title>Comparative genomics of the first Antarctic Pseudomonas spp. capable of biotransforming 2,4,6-Trinitrotoluene.</title>
        <authorList>
            <person name="Cabrera M.A."/>
            <person name="Marquez S.L."/>
            <person name="Perez-Donoso J.M."/>
        </authorList>
    </citation>
    <scope>NUCLEOTIDE SEQUENCE [LARGE SCALE GENOMIC DNA]</scope>
    <source>
        <strain evidence="11 12">TNT11</strain>
    </source>
</reference>
<dbReference type="Proteomes" id="UP001317085">
    <property type="component" value="Unassembled WGS sequence"/>
</dbReference>
<dbReference type="InterPro" id="IPR009056">
    <property type="entry name" value="Cyt_c-like_dom"/>
</dbReference>
<dbReference type="Pfam" id="PF03150">
    <property type="entry name" value="CCP_MauG"/>
    <property type="match status" value="1"/>
</dbReference>
<keyword evidence="6" id="KW-0560">Oxidoreductase</keyword>
<accession>A0ABT0EFF4</accession>
<dbReference type="SUPFAM" id="SSF46626">
    <property type="entry name" value="Cytochrome c"/>
    <property type="match status" value="2"/>
</dbReference>
<dbReference type="PROSITE" id="PS51007">
    <property type="entry name" value="CYTC"/>
    <property type="match status" value="2"/>
</dbReference>
<evidence type="ECO:0000256" key="1">
    <source>
        <dbReference type="ARBA" id="ARBA00004418"/>
    </source>
</evidence>
<evidence type="ECO:0000256" key="8">
    <source>
        <dbReference type="PROSITE-ProRule" id="PRU00433"/>
    </source>
</evidence>
<evidence type="ECO:0000259" key="10">
    <source>
        <dbReference type="PROSITE" id="PS51007"/>
    </source>
</evidence>
<dbReference type="InterPro" id="IPR004852">
    <property type="entry name" value="Di-haem_cyt_c_peroxidsae"/>
</dbReference>
<proteinExistence type="predicted"/>
<dbReference type="InterPro" id="IPR036909">
    <property type="entry name" value="Cyt_c-like_dom_sf"/>
</dbReference>
<sequence length="378" mass="41681">MNRDCLRLTGGLFLSLALAWPVSAQDWAWELPSHVPAPRVPEDNPMSAVKVELGRRLFYDPRLSADGNRSCASCHQQERAFTDAKALSEGGTGLLTHRNAPGLANSAWNATYNWAAPAVVTLERQMEVPLFGDDPIEMGVNDGNRQLILERLRAEPLYPPLFQEAFADQAQPLNMASVIKAISAFERSIVSVDSRYDGYLQGRAALSGAEQRGMTLFFGERAECHHCHGSFNFNDQVVHAKSRVVETQFHNTGLYNIDGAGGFPFPNRGLYESTAQPQDMGAFRAPSLRNVAVTGPYMHDGSIATLEQVIDTYSAGGRVIESGPNRGDGRLNPYKSGLIARIDLSPQEKQDLLAFLKSLTDESLLNDPRFSDPWKHKH</sequence>
<evidence type="ECO:0000256" key="2">
    <source>
        <dbReference type="ARBA" id="ARBA00022617"/>
    </source>
</evidence>
<dbReference type="InterPro" id="IPR026259">
    <property type="entry name" value="MauG/Cytc_peroxidase"/>
</dbReference>
<dbReference type="PANTHER" id="PTHR30600">
    <property type="entry name" value="CYTOCHROME C PEROXIDASE-RELATED"/>
    <property type="match status" value="1"/>
</dbReference>
<evidence type="ECO:0000313" key="11">
    <source>
        <dbReference type="EMBL" id="MCK1784457.1"/>
    </source>
</evidence>
<keyword evidence="3 8" id="KW-0479">Metal-binding</keyword>
<name>A0ABT0EFF4_9PSED</name>
<dbReference type="PANTHER" id="PTHR30600:SF14">
    <property type="entry name" value="CYTOCHROME C PEROXIDASE"/>
    <property type="match status" value="1"/>
</dbReference>
<protein>
    <submittedName>
        <fullName evidence="11">Di-heme enzyme</fullName>
    </submittedName>
</protein>
<comment type="subcellular location">
    <subcellularLocation>
        <location evidence="1">Periplasm</location>
    </subcellularLocation>
</comment>
<comment type="caution">
    <text evidence="11">The sequence shown here is derived from an EMBL/GenBank/DDBJ whole genome shotgun (WGS) entry which is preliminary data.</text>
</comment>
<dbReference type="RefSeq" id="WP_247398817.1">
    <property type="nucleotide sequence ID" value="NZ_JAKNRV010000056.1"/>
</dbReference>
<feature type="domain" description="Cytochrome c" evidence="10">
    <location>
        <begin position="49"/>
        <end position="186"/>
    </location>
</feature>
<feature type="domain" description="Cytochrome c" evidence="10">
    <location>
        <begin position="208"/>
        <end position="360"/>
    </location>
</feature>
<keyword evidence="5" id="KW-0574">Periplasm</keyword>
<organism evidence="11 12">
    <name type="scientific">Pseudomonas emilianonis</name>
    <dbReference type="NCBI Taxonomy" id="2915812"/>
    <lineage>
        <taxon>Bacteria</taxon>
        <taxon>Pseudomonadati</taxon>
        <taxon>Pseudomonadota</taxon>
        <taxon>Gammaproteobacteria</taxon>
        <taxon>Pseudomonadales</taxon>
        <taxon>Pseudomonadaceae</taxon>
        <taxon>Pseudomonas</taxon>
    </lineage>
</organism>
<evidence type="ECO:0000256" key="4">
    <source>
        <dbReference type="ARBA" id="ARBA00022729"/>
    </source>
</evidence>
<dbReference type="PIRSF" id="PIRSF000294">
    <property type="entry name" value="Cytochrome-c_peroxidase"/>
    <property type="match status" value="1"/>
</dbReference>
<evidence type="ECO:0000256" key="7">
    <source>
        <dbReference type="ARBA" id="ARBA00023004"/>
    </source>
</evidence>
<dbReference type="Gene3D" id="1.10.760.10">
    <property type="entry name" value="Cytochrome c-like domain"/>
    <property type="match status" value="2"/>
</dbReference>
<dbReference type="NCBIfam" id="TIGR04039">
    <property type="entry name" value="MXAN_0977_Heme2"/>
    <property type="match status" value="1"/>
</dbReference>
<keyword evidence="12" id="KW-1185">Reference proteome</keyword>
<evidence type="ECO:0000256" key="9">
    <source>
        <dbReference type="SAM" id="SignalP"/>
    </source>
</evidence>
<dbReference type="EMBL" id="JAKNRV010000056">
    <property type="protein sequence ID" value="MCK1784457.1"/>
    <property type="molecule type" value="Genomic_DNA"/>
</dbReference>
<keyword evidence="2 8" id="KW-0349">Heme</keyword>
<dbReference type="InterPro" id="IPR051395">
    <property type="entry name" value="Cytochrome_c_Peroxidase/MauG"/>
</dbReference>